<dbReference type="VEuPathDB" id="VectorBase:MDOMA2_011717"/>
<evidence type="ECO:0000256" key="1">
    <source>
        <dbReference type="SAM" id="SignalP"/>
    </source>
</evidence>
<feature type="chain" id="PRO_5044561867" evidence="1">
    <location>
        <begin position="35"/>
        <end position="89"/>
    </location>
</feature>
<dbReference type="EnsemblMetazoa" id="MDOA016830-RA">
    <property type="protein sequence ID" value="MDOA016830-PA"/>
    <property type="gene ID" value="MDOA016830"/>
</dbReference>
<dbReference type="KEGG" id="mde:105262096"/>
<evidence type="ECO:0000313" key="3">
    <source>
        <dbReference type="Proteomes" id="UP001652621"/>
    </source>
</evidence>
<evidence type="ECO:0000313" key="2">
    <source>
        <dbReference type="EnsemblMetazoa" id="MDOA016830-PA"/>
    </source>
</evidence>
<sequence>MIVSGSMSKRVSVLAALSFTILLLLVVVVLVVRGSSCGGLNDCDPFKAVCASTRNEHQFFYSQCDMIRDNCLTGKDWKLDHFSHCNVNV</sequence>
<protein>
    <submittedName>
        <fullName evidence="4">Uncharacterized protein LOC105262096</fullName>
    </submittedName>
</protein>
<evidence type="ECO:0000313" key="4">
    <source>
        <dbReference type="RefSeq" id="XP_011294257.1"/>
    </source>
</evidence>
<dbReference type="Gene3D" id="3.30.60.30">
    <property type="match status" value="1"/>
</dbReference>
<dbReference type="OrthoDB" id="88467at2759"/>
<dbReference type="GeneID" id="105262096"/>
<reference evidence="4" key="2">
    <citation type="submission" date="2025-04" db="UniProtKB">
        <authorList>
            <consortium name="RefSeq"/>
        </authorList>
    </citation>
    <scope>IDENTIFICATION</scope>
    <source>
        <strain evidence="4">Aabys</strain>
    </source>
</reference>
<dbReference type="Proteomes" id="UP001652621">
    <property type="component" value="Unplaced"/>
</dbReference>
<proteinExistence type="predicted"/>
<accession>A0A1I8NKZ1</accession>
<organism evidence="2">
    <name type="scientific">Musca domestica</name>
    <name type="common">House fly</name>
    <dbReference type="NCBI Taxonomy" id="7370"/>
    <lineage>
        <taxon>Eukaryota</taxon>
        <taxon>Metazoa</taxon>
        <taxon>Ecdysozoa</taxon>
        <taxon>Arthropoda</taxon>
        <taxon>Hexapoda</taxon>
        <taxon>Insecta</taxon>
        <taxon>Pterygota</taxon>
        <taxon>Neoptera</taxon>
        <taxon>Endopterygota</taxon>
        <taxon>Diptera</taxon>
        <taxon>Brachycera</taxon>
        <taxon>Muscomorpha</taxon>
        <taxon>Muscoidea</taxon>
        <taxon>Muscidae</taxon>
        <taxon>Musca</taxon>
    </lineage>
</organism>
<dbReference type="RefSeq" id="XP_011294257.1">
    <property type="nucleotide sequence ID" value="XM_011295955.2"/>
</dbReference>
<keyword evidence="3" id="KW-1185">Reference proteome</keyword>
<keyword evidence="1" id="KW-0732">Signal</keyword>
<dbReference type="VEuPathDB" id="VectorBase:MDOA016830"/>
<feature type="signal peptide" evidence="1">
    <location>
        <begin position="1"/>
        <end position="34"/>
    </location>
</feature>
<reference evidence="2" key="1">
    <citation type="submission" date="2020-05" db="UniProtKB">
        <authorList>
            <consortium name="EnsemblMetazoa"/>
        </authorList>
    </citation>
    <scope>IDENTIFICATION</scope>
    <source>
        <strain evidence="2">Aabys</strain>
    </source>
</reference>
<dbReference type="AlphaFoldDB" id="A0A1I8NKZ1"/>
<gene>
    <name evidence="2" type="primary">105262096</name>
    <name evidence="4" type="synonym">LOC105262096</name>
</gene>
<name>A0A1I8NKZ1_MUSDO</name>